<accession>A0A165KL37</accession>
<feature type="region of interest" description="Disordered" evidence="1">
    <location>
        <begin position="229"/>
        <end position="262"/>
    </location>
</feature>
<feature type="region of interest" description="Disordered" evidence="1">
    <location>
        <begin position="170"/>
        <end position="192"/>
    </location>
</feature>
<feature type="compositionally biased region" description="Polar residues" evidence="1">
    <location>
        <begin position="302"/>
        <end position="317"/>
    </location>
</feature>
<feature type="region of interest" description="Disordered" evidence="1">
    <location>
        <begin position="283"/>
        <end position="317"/>
    </location>
</feature>
<evidence type="ECO:0000313" key="2">
    <source>
        <dbReference type="EMBL" id="KZV96518.1"/>
    </source>
</evidence>
<gene>
    <name evidence="2" type="ORF">EXIGLDRAFT_765324</name>
</gene>
<feature type="region of interest" description="Disordered" evidence="1">
    <location>
        <begin position="1"/>
        <end position="101"/>
    </location>
</feature>
<evidence type="ECO:0000256" key="1">
    <source>
        <dbReference type="SAM" id="MobiDB-lite"/>
    </source>
</evidence>
<organism evidence="2 3">
    <name type="scientific">Exidia glandulosa HHB12029</name>
    <dbReference type="NCBI Taxonomy" id="1314781"/>
    <lineage>
        <taxon>Eukaryota</taxon>
        <taxon>Fungi</taxon>
        <taxon>Dikarya</taxon>
        <taxon>Basidiomycota</taxon>
        <taxon>Agaricomycotina</taxon>
        <taxon>Agaricomycetes</taxon>
        <taxon>Auriculariales</taxon>
        <taxon>Exidiaceae</taxon>
        <taxon>Exidia</taxon>
    </lineage>
</organism>
<name>A0A165KL37_EXIGL</name>
<feature type="compositionally biased region" description="Basic and acidic residues" evidence="1">
    <location>
        <begin position="170"/>
        <end position="183"/>
    </location>
</feature>
<feature type="compositionally biased region" description="Pro residues" evidence="1">
    <location>
        <begin position="289"/>
        <end position="299"/>
    </location>
</feature>
<sequence length="317" mass="34155">MLSTKRLPEAMRVEVEEPVEESKLHALREDVLSYSSSTLAPRRPSLSISLSTPTSPRSKDRTKSPSHLAAPASSSPVPLKSPSFVLHPESPCCDQPSPTRNATQRALLAPLAGIPAELLNGHPEYLRARESPMRDPFEFVLPMSNDHVAPPIQTKKRTLHSVEEDVRAEEVEERKEQESEKTSVRVKRARGTAAPATLVTSPTRLTRSQSAQRAVDKVRVIRWMASGIAAASSPRPSASTPAVGRRGGSRRDTVSIMPASPPTAQLGAFGSAFGVPLAIEIQTLLTPNPRSPPTTPTSSPPDCSQTARPSSGRTVLR</sequence>
<reference evidence="2 3" key="1">
    <citation type="journal article" date="2016" name="Mol. Biol. Evol.">
        <title>Comparative Genomics of Early-Diverging Mushroom-Forming Fungi Provides Insights into the Origins of Lignocellulose Decay Capabilities.</title>
        <authorList>
            <person name="Nagy L.G."/>
            <person name="Riley R."/>
            <person name="Tritt A."/>
            <person name="Adam C."/>
            <person name="Daum C."/>
            <person name="Floudas D."/>
            <person name="Sun H."/>
            <person name="Yadav J.S."/>
            <person name="Pangilinan J."/>
            <person name="Larsson K.H."/>
            <person name="Matsuura K."/>
            <person name="Barry K."/>
            <person name="Labutti K."/>
            <person name="Kuo R."/>
            <person name="Ohm R.A."/>
            <person name="Bhattacharya S.S."/>
            <person name="Shirouzu T."/>
            <person name="Yoshinaga Y."/>
            <person name="Martin F.M."/>
            <person name="Grigoriev I.V."/>
            <person name="Hibbett D.S."/>
        </authorList>
    </citation>
    <scope>NUCLEOTIDE SEQUENCE [LARGE SCALE GENOMIC DNA]</scope>
    <source>
        <strain evidence="2 3">HHB12029</strain>
    </source>
</reference>
<feature type="compositionally biased region" description="Basic and acidic residues" evidence="1">
    <location>
        <begin position="1"/>
        <end position="31"/>
    </location>
</feature>
<feature type="compositionally biased region" description="Low complexity" evidence="1">
    <location>
        <begin position="229"/>
        <end position="242"/>
    </location>
</feature>
<feature type="compositionally biased region" description="Low complexity" evidence="1">
    <location>
        <begin position="65"/>
        <end position="83"/>
    </location>
</feature>
<protein>
    <submittedName>
        <fullName evidence="2">Uncharacterized protein</fullName>
    </submittedName>
</protein>
<dbReference type="EMBL" id="KV425942">
    <property type="protein sequence ID" value="KZV96518.1"/>
    <property type="molecule type" value="Genomic_DNA"/>
</dbReference>
<proteinExistence type="predicted"/>
<feature type="compositionally biased region" description="Low complexity" evidence="1">
    <location>
        <begin position="41"/>
        <end position="56"/>
    </location>
</feature>
<dbReference type="AlphaFoldDB" id="A0A165KL37"/>
<keyword evidence="3" id="KW-1185">Reference proteome</keyword>
<dbReference type="Proteomes" id="UP000077266">
    <property type="component" value="Unassembled WGS sequence"/>
</dbReference>
<dbReference type="InParanoid" id="A0A165KL37"/>
<evidence type="ECO:0000313" key="3">
    <source>
        <dbReference type="Proteomes" id="UP000077266"/>
    </source>
</evidence>